<evidence type="ECO:0000256" key="5">
    <source>
        <dbReference type="ARBA" id="ARBA00035413"/>
    </source>
</evidence>
<keyword evidence="11" id="KW-1185">Reference proteome</keyword>
<dbReference type="Pfam" id="PF01196">
    <property type="entry name" value="Ribosomal_L17"/>
    <property type="match status" value="1"/>
</dbReference>
<dbReference type="FunFam" id="3.90.1030.10:FF:000001">
    <property type="entry name" value="50S ribosomal protein L17"/>
    <property type="match status" value="1"/>
</dbReference>
<dbReference type="AlphaFoldDB" id="A0AA35S919"/>
<evidence type="ECO:0000256" key="3">
    <source>
        <dbReference type="ARBA" id="ARBA00023274"/>
    </source>
</evidence>
<keyword evidence="2 9" id="KW-0689">Ribosomal protein</keyword>
<evidence type="ECO:0000256" key="1">
    <source>
        <dbReference type="ARBA" id="ARBA00008777"/>
    </source>
</evidence>
<sequence length="116" mass="13474">MRHRKRGRKLGRTTSHRTALFRNQATALFEHEQIRTTLPKCKELRRVAEKLITLAKRGDLTARRQAAKMIHGTNLHYTLFDDIGPRYQDRSGGYTRIIRGELRRGDGAQMGYIQLV</sequence>
<dbReference type="Gene3D" id="3.90.1030.10">
    <property type="entry name" value="Ribosomal protein L17"/>
    <property type="match status" value="1"/>
</dbReference>
<dbReference type="EMBL" id="CASHTH010002177">
    <property type="protein sequence ID" value="CAI8025725.1"/>
    <property type="molecule type" value="Genomic_DNA"/>
</dbReference>
<dbReference type="PANTHER" id="PTHR14413">
    <property type="entry name" value="RIBOSOMAL PROTEIN L17"/>
    <property type="match status" value="1"/>
</dbReference>
<dbReference type="SUPFAM" id="SSF64263">
    <property type="entry name" value="Prokaryotic ribosomal protein L17"/>
    <property type="match status" value="1"/>
</dbReference>
<organism evidence="10 11">
    <name type="scientific">Geodia barretti</name>
    <name type="common">Barrett's horny sponge</name>
    <dbReference type="NCBI Taxonomy" id="519541"/>
    <lineage>
        <taxon>Eukaryota</taxon>
        <taxon>Metazoa</taxon>
        <taxon>Porifera</taxon>
        <taxon>Demospongiae</taxon>
        <taxon>Heteroscleromorpha</taxon>
        <taxon>Tetractinellida</taxon>
        <taxon>Astrophorina</taxon>
        <taxon>Geodiidae</taxon>
        <taxon>Geodia</taxon>
    </lineage>
</organism>
<evidence type="ECO:0000256" key="2">
    <source>
        <dbReference type="ARBA" id="ARBA00022980"/>
    </source>
</evidence>
<evidence type="ECO:0000256" key="6">
    <source>
        <dbReference type="ARBA" id="ARBA00072708"/>
    </source>
</evidence>
<dbReference type="InterPro" id="IPR036373">
    <property type="entry name" value="Ribosomal_bL17_sf"/>
</dbReference>
<accession>A0AA35S919</accession>
<evidence type="ECO:0000256" key="9">
    <source>
        <dbReference type="RuleBase" id="RU000660"/>
    </source>
</evidence>
<reference evidence="10" key="1">
    <citation type="submission" date="2023-03" db="EMBL/GenBank/DDBJ databases">
        <authorList>
            <person name="Steffen K."/>
            <person name="Cardenas P."/>
        </authorList>
    </citation>
    <scope>NUCLEOTIDE SEQUENCE</scope>
</reference>
<keyword evidence="3 9" id="KW-0687">Ribonucleoprotein</keyword>
<evidence type="ECO:0000256" key="4">
    <source>
        <dbReference type="ARBA" id="ARBA00035290"/>
    </source>
</evidence>
<evidence type="ECO:0000256" key="7">
    <source>
        <dbReference type="ARBA" id="ARBA00077677"/>
    </source>
</evidence>
<dbReference type="GO" id="GO:0003735">
    <property type="term" value="F:structural constituent of ribosome"/>
    <property type="evidence" value="ECO:0007669"/>
    <property type="project" value="InterPro"/>
</dbReference>
<dbReference type="NCBIfam" id="TIGR00059">
    <property type="entry name" value="L17"/>
    <property type="match status" value="1"/>
</dbReference>
<evidence type="ECO:0000313" key="11">
    <source>
        <dbReference type="Proteomes" id="UP001174909"/>
    </source>
</evidence>
<comment type="similarity">
    <text evidence="1 9">Belongs to the bacterial ribosomal protein bL17 family.</text>
</comment>
<dbReference type="InterPro" id="IPR000456">
    <property type="entry name" value="Ribosomal_bL17"/>
</dbReference>
<dbReference type="PROSITE" id="PS01167">
    <property type="entry name" value="RIBOSOMAL_L17"/>
    <property type="match status" value="1"/>
</dbReference>
<gene>
    <name evidence="10" type="ORF">GBAR_LOCUS14840</name>
</gene>
<proteinExistence type="inferred from homology"/>
<protein>
    <recommendedName>
        <fullName evidence="6">Large ribosomal subunit protein bL17c</fullName>
    </recommendedName>
    <alternativeName>
        <fullName evidence="5">39S ribosomal protein L17, mitochondrial</fullName>
    </alternativeName>
    <alternativeName>
        <fullName evidence="7">50S ribosomal protein L17, chloroplastic</fullName>
    </alternativeName>
    <alternativeName>
        <fullName evidence="8">CL17</fullName>
    </alternativeName>
    <alternativeName>
        <fullName evidence="4">Large ribosomal subunit protein bL17m</fullName>
    </alternativeName>
</protein>
<dbReference type="GO" id="GO:0006412">
    <property type="term" value="P:translation"/>
    <property type="evidence" value="ECO:0007669"/>
    <property type="project" value="InterPro"/>
</dbReference>
<dbReference type="InterPro" id="IPR047859">
    <property type="entry name" value="Ribosomal_bL17_CS"/>
</dbReference>
<dbReference type="PANTHER" id="PTHR14413:SF16">
    <property type="entry name" value="LARGE RIBOSOMAL SUBUNIT PROTEIN BL17M"/>
    <property type="match status" value="1"/>
</dbReference>
<evidence type="ECO:0000313" key="10">
    <source>
        <dbReference type="EMBL" id="CAI8025725.1"/>
    </source>
</evidence>
<dbReference type="HAMAP" id="MF_01368">
    <property type="entry name" value="Ribosomal_bL17"/>
    <property type="match status" value="1"/>
</dbReference>
<comment type="caution">
    <text evidence="10">The sequence shown here is derived from an EMBL/GenBank/DDBJ whole genome shotgun (WGS) entry which is preliminary data.</text>
</comment>
<name>A0AA35S919_GEOBA</name>
<dbReference type="Proteomes" id="UP001174909">
    <property type="component" value="Unassembled WGS sequence"/>
</dbReference>
<dbReference type="GO" id="GO:0022625">
    <property type="term" value="C:cytosolic large ribosomal subunit"/>
    <property type="evidence" value="ECO:0007669"/>
    <property type="project" value="TreeGrafter"/>
</dbReference>
<evidence type="ECO:0000256" key="8">
    <source>
        <dbReference type="ARBA" id="ARBA00082728"/>
    </source>
</evidence>